<keyword evidence="2" id="KW-0732">Signal</keyword>
<dbReference type="PROSITE" id="PS51257">
    <property type="entry name" value="PROKAR_LIPOPROTEIN"/>
    <property type="match status" value="1"/>
</dbReference>
<protein>
    <submittedName>
        <fullName evidence="4">SH3 domain-containing protein</fullName>
    </submittedName>
</protein>
<dbReference type="AlphaFoldDB" id="A0A437LZ68"/>
<keyword evidence="1" id="KW-0472">Membrane</keyword>
<organism evidence="4 5">
    <name type="scientific">Rhodovarius crocodyli</name>
    <dbReference type="NCBI Taxonomy" id="1979269"/>
    <lineage>
        <taxon>Bacteria</taxon>
        <taxon>Pseudomonadati</taxon>
        <taxon>Pseudomonadota</taxon>
        <taxon>Alphaproteobacteria</taxon>
        <taxon>Acetobacterales</taxon>
        <taxon>Roseomonadaceae</taxon>
        <taxon>Rhodovarius</taxon>
    </lineage>
</organism>
<dbReference type="EMBL" id="SACL01000012">
    <property type="protein sequence ID" value="RVT90692.1"/>
    <property type="molecule type" value="Genomic_DNA"/>
</dbReference>
<feature type="chain" id="PRO_5019256176" evidence="2">
    <location>
        <begin position="23"/>
        <end position="383"/>
    </location>
</feature>
<dbReference type="Pfam" id="PF08239">
    <property type="entry name" value="SH3_3"/>
    <property type="match status" value="1"/>
</dbReference>
<feature type="domain" description="SH3b" evidence="3">
    <location>
        <begin position="218"/>
        <end position="280"/>
    </location>
</feature>
<sequence length="383" mass="40009">MPAPKKKALPLLAVAISMPLLAACQPQGPVVVDAPNDNCAVHRAIFRQTESSFNEVAQGVALSAAGGVAAGLLVGALTGNSRAGLVTGLSVAAVGITATLVNANFRQLDQEARRQALLQQTVAVDKYGERVTGATQSLERLSDCRRGQVAAIRADLRSGATPRPVAEARLNEVRSWYEGDTMLVGAFDQRLANDTRQLEESTRYVDATVYEQERSFRPYSAILARGGPAYVAPDAGSGQAGQLSVGQTVQVTAQSGGWLQISMGRGRSGYVRSTYLARSTGSRAYVGGSEQSLRAEATDSAAEVGRVANGSPYRVVGTMPGWLVVDQGPSKSFVRATALRPAQVDNSGREVVSSAATAVAARDAFSQGATGLASEARRLSLDG</sequence>
<reference evidence="4 5" key="1">
    <citation type="submission" date="2019-01" db="EMBL/GenBank/DDBJ databases">
        <authorList>
            <person name="Chen W.-M."/>
        </authorList>
    </citation>
    <scope>NUCLEOTIDE SEQUENCE [LARGE SCALE GENOMIC DNA]</scope>
    <source>
        <strain evidence="4 5">CCP-6</strain>
    </source>
</reference>
<comment type="caution">
    <text evidence="4">The sequence shown here is derived from an EMBL/GenBank/DDBJ whole genome shotgun (WGS) entry which is preliminary data.</text>
</comment>
<evidence type="ECO:0000256" key="2">
    <source>
        <dbReference type="SAM" id="SignalP"/>
    </source>
</evidence>
<dbReference type="RefSeq" id="WP_127789959.1">
    <property type="nucleotide sequence ID" value="NZ_SACL01000012.1"/>
</dbReference>
<feature type="transmembrane region" description="Helical" evidence="1">
    <location>
        <begin position="84"/>
        <end position="105"/>
    </location>
</feature>
<dbReference type="OrthoDB" id="7245820at2"/>
<accession>A0A437LZ68</accession>
<feature type="domain" description="SH3b" evidence="3">
    <location>
        <begin position="281"/>
        <end position="337"/>
    </location>
</feature>
<evidence type="ECO:0000256" key="1">
    <source>
        <dbReference type="SAM" id="Phobius"/>
    </source>
</evidence>
<gene>
    <name evidence="4" type="ORF">EOD42_23095</name>
</gene>
<name>A0A437LZ68_9PROT</name>
<feature type="signal peptide" evidence="2">
    <location>
        <begin position="1"/>
        <end position="22"/>
    </location>
</feature>
<keyword evidence="5" id="KW-1185">Reference proteome</keyword>
<keyword evidence="1" id="KW-0812">Transmembrane</keyword>
<dbReference type="Gene3D" id="2.30.30.40">
    <property type="entry name" value="SH3 Domains"/>
    <property type="match status" value="1"/>
</dbReference>
<proteinExistence type="predicted"/>
<evidence type="ECO:0000259" key="3">
    <source>
        <dbReference type="SMART" id="SM00287"/>
    </source>
</evidence>
<evidence type="ECO:0000313" key="4">
    <source>
        <dbReference type="EMBL" id="RVT90692.1"/>
    </source>
</evidence>
<keyword evidence="1" id="KW-1133">Transmembrane helix</keyword>
<feature type="transmembrane region" description="Helical" evidence="1">
    <location>
        <begin position="56"/>
        <end position="77"/>
    </location>
</feature>
<dbReference type="InterPro" id="IPR003646">
    <property type="entry name" value="SH3-like_bac-type"/>
</dbReference>
<dbReference type="Proteomes" id="UP000282957">
    <property type="component" value="Unassembled WGS sequence"/>
</dbReference>
<evidence type="ECO:0000313" key="5">
    <source>
        <dbReference type="Proteomes" id="UP000282957"/>
    </source>
</evidence>
<dbReference type="SMART" id="SM00287">
    <property type="entry name" value="SH3b"/>
    <property type="match status" value="2"/>
</dbReference>